<sequence length="74" mass="8159">MQNKDKLYHFIIGILAFTVPGFFFSPQVGLIFAAILATAKEMYDARHSEHTSDANDLIATISGALFAFLLFFSG</sequence>
<gene>
    <name evidence="2" type="ORF">BLW93_06415</name>
</gene>
<reference evidence="2 3" key="1">
    <citation type="submission" date="2016-10" db="EMBL/GenBank/DDBJ databases">
        <title>Genome sequence of a sulfur-reducing bacterium Desulfurobacterium indicum K6013.</title>
        <authorList>
            <person name="Cao J."/>
            <person name="Shao Z."/>
            <person name="Alain K."/>
            <person name="Jebbar M."/>
        </authorList>
    </citation>
    <scope>NUCLEOTIDE SEQUENCE [LARGE SCALE GENOMIC DNA]</scope>
    <source>
        <strain evidence="2 3">K6013</strain>
    </source>
</reference>
<feature type="transmembrane region" description="Helical" evidence="1">
    <location>
        <begin position="57"/>
        <end position="73"/>
    </location>
</feature>
<organism evidence="2 3">
    <name type="scientific">Desulfurobacterium indicum</name>
    <dbReference type="NCBI Taxonomy" id="1914305"/>
    <lineage>
        <taxon>Bacteria</taxon>
        <taxon>Pseudomonadati</taxon>
        <taxon>Aquificota</taxon>
        <taxon>Aquificia</taxon>
        <taxon>Desulfurobacteriales</taxon>
        <taxon>Desulfurobacteriaceae</taxon>
        <taxon>Desulfurobacterium</taxon>
    </lineage>
</organism>
<keyword evidence="3" id="KW-1185">Reference proteome</keyword>
<comment type="caution">
    <text evidence="2">The sequence shown here is derived from an EMBL/GenBank/DDBJ whole genome shotgun (WGS) entry which is preliminary data.</text>
</comment>
<dbReference type="AlphaFoldDB" id="A0A1R1MKA3"/>
<name>A0A1R1MKA3_9BACT</name>
<dbReference type="RefSeq" id="WP_076713275.1">
    <property type="nucleotide sequence ID" value="NZ_MOEN01000023.1"/>
</dbReference>
<protein>
    <recommendedName>
        <fullName evidence="4">Phosphatidate cytidylyltransferase</fullName>
    </recommendedName>
</protein>
<evidence type="ECO:0000256" key="1">
    <source>
        <dbReference type="SAM" id="Phobius"/>
    </source>
</evidence>
<dbReference type="EMBL" id="MOEN01000023">
    <property type="protein sequence ID" value="OMH40237.1"/>
    <property type="molecule type" value="Genomic_DNA"/>
</dbReference>
<keyword evidence="1" id="KW-1133">Transmembrane helix</keyword>
<proteinExistence type="predicted"/>
<accession>A0A1R1MKA3</accession>
<evidence type="ECO:0000313" key="3">
    <source>
        <dbReference type="Proteomes" id="UP000187408"/>
    </source>
</evidence>
<keyword evidence="1" id="KW-0812">Transmembrane</keyword>
<feature type="transmembrane region" description="Helical" evidence="1">
    <location>
        <begin position="7"/>
        <end position="37"/>
    </location>
</feature>
<evidence type="ECO:0008006" key="4">
    <source>
        <dbReference type="Google" id="ProtNLM"/>
    </source>
</evidence>
<evidence type="ECO:0000313" key="2">
    <source>
        <dbReference type="EMBL" id="OMH40237.1"/>
    </source>
</evidence>
<dbReference type="Proteomes" id="UP000187408">
    <property type="component" value="Unassembled WGS sequence"/>
</dbReference>
<dbReference type="STRING" id="1914305.BLW93_06415"/>
<keyword evidence="1" id="KW-0472">Membrane</keyword>